<proteinExistence type="predicted"/>
<gene>
    <name evidence="2" type="ORF">GGX14DRAFT_676693</name>
</gene>
<evidence type="ECO:0000313" key="3">
    <source>
        <dbReference type="Proteomes" id="UP001219525"/>
    </source>
</evidence>
<comment type="caution">
    <text evidence="2">The sequence shown here is derived from an EMBL/GenBank/DDBJ whole genome shotgun (WGS) entry which is preliminary data.</text>
</comment>
<keyword evidence="3" id="KW-1185">Reference proteome</keyword>
<dbReference type="EMBL" id="JARJCW010000090">
    <property type="protein sequence ID" value="KAJ7195480.1"/>
    <property type="molecule type" value="Genomic_DNA"/>
</dbReference>
<evidence type="ECO:0000256" key="1">
    <source>
        <dbReference type="SAM" id="MobiDB-lite"/>
    </source>
</evidence>
<reference evidence="2" key="1">
    <citation type="submission" date="2023-03" db="EMBL/GenBank/DDBJ databases">
        <title>Massive genome expansion in bonnet fungi (Mycena s.s.) driven by repeated elements and novel gene families across ecological guilds.</title>
        <authorList>
            <consortium name="Lawrence Berkeley National Laboratory"/>
            <person name="Harder C.B."/>
            <person name="Miyauchi S."/>
            <person name="Viragh M."/>
            <person name="Kuo A."/>
            <person name="Thoen E."/>
            <person name="Andreopoulos B."/>
            <person name="Lu D."/>
            <person name="Skrede I."/>
            <person name="Drula E."/>
            <person name="Henrissat B."/>
            <person name="Morin E."/>
            <person name="Kohler A."/>
            <person name="Barry K."/>
            <person name="LaButti K."/>
            <person name="Morin E."/>
            <person name="Salamov A."/>
            <person name="Lipzen A."/>
            <person name="Mereny Z."/>
            <person name="Hegedus B."/>
            <person name="Baldrian P."/>
            <person name="Stursova M."/>
            <person name="Weitz H."/>
            <person name="Taylor A."/>
            <person name="Grigoriev I.V."/>
            <person name="Nagy L.G."/>
            <person name="Martin F."/>
            <person name="Kauserud H."/>
        </authorList>
    </citation>
    <scope>NUCLEOTIDE SEQUENCE</scope>
    <source>
        <strain evidence="2">9144</strain>
    </source>
</reference>
<sequence>MSSLMRVLAHIADTPFVRPLTKTFDPDKFDGVATLLVCHIAEGSPKTCSSSGNMESEHSDSRTMESEHSDSRRMESEHSDMDSRRMESEHSDISLLPDYPMSVDNRSDTSSSEAPSIEVPLNAHILPGRGRHTYAVIPVLCVADRQNIVDLMTSVACQRHVWGISRPVVGFEISGVVARLVLSWVDPVTSIAHVACTSPKQAAPGFFDLTDASSALCFARFILNLAPDFSFISERAKAGCVNNRLVWRSDNVLFKDFGCWQDRVAQWIPHVEISSGTSVSLPAAASSDSASNDSSRPIEMAMSESTSTPQSKSGMKPKSSTQLSSSNSACSSIGELDIPYSFPAKSVTDLNLDESSNLTWMHDRFVERIGRIRFLGDAFSEEAMEEQREINQKIDLYDQMCGLRRMIDKSTLPTVDVVLSPVRAVLLAQLSELTECPVLSSIHQEFISGRLSALLSATVGAFTMSAKQNNVRIDEAESRHDWDALMYRFYNTNVDMVSSHVTLERPIHYPRNDVADQIGAALFIDNQLRRVLSTFGLCASATMSAGLDPMAAFYKQAVAASLQANELLTLFLDLEKKPGHLEDLVRTRSSDEPKEGTCDAILFMSFPNRSNLHQNVEIIKHAYTEKSSSPALSSPPPAGKMFIAKPPNLDRHSRTTKFFTKPEATAEFSSQSSPAKLSRLQDPFAVSSPEPAVLQESQAFTEILSSEGHLLLPHSTAEYNKHKDWQGKALNRGCFQLVSMVSYYSALDIADYPFYGLVTNGNVGAVLMAWKSTKQDKIYLMERNLQTFDISSPLQAFQFASFLLRLGDDQAELKRLVQAKLDAGVDVEKLARWRKLAQVEEVKVAAAFAAPPVPVAPLSQEVSQDVEKDVMTAEQIEESASKAAKILDADELKELLFHWSVVPLSVTGPSTAD</sequence>
<feature type="region of interest" description="Disordered" evidence="1">
    <location>
        <begin position="44"/>
        <end position="115"/>
    </location>
</feature>
<feature type="compositionally biased region" description="Low complexity" evidence="1">
    <location>
        <begin position="282"/>
        <end position="295"/>
    </location>
</feature>
<name>A0AAD6Y803_9AGAR</name>
<dbReference type="Proteomes" id="UP001219525">
    <property type="component" value="Unassembled WGS sequence"/>
</dbReference>
<evidence type="ECO:0000313" key="2">
    <source>
        <dbReference type="EMBL" id="KAJ7195480.1"/>
    </source>
</evidence>
<organism evidence="2 3">
    <name type="scientific">Mycena pura</name>
    <dbReference type="NCBI Taxonomy" id="153505"/>
    <lineage>
        <taxon>Eukaryota</taxon>
        <taxon>Fungi</taxon>
        <taxon>Dikarya</taxon>
        <taxon>Basidiomycota</taxon>
        <taxon>Agaricomycotina</taxon>
        <taxon>Agaricomycetes</taxon>
        <taxon>Agaricomycetidae</taxon>
        <taxon>Agaricales</taxon>
        <taxon>Marasmiineae</taxon>
        <taxon>Mycenaceae</taxon>
        <taxon>Mycena</taxon>
    </lineage>
</organism>
<feature type="compositionally biased region" description="Basic and acidic residues" evidence="1">
    <location>
        <begin position="55"/>
        <end position="92"/>
    </location>
</feature>
<protein>
    <submittedName>
        <fullName evidence="2">Uncharacterized protein</fullName>
    </submittedName>
</protein>
<feature type="region of interest" description="Disordered" evidence="1">
    <location>
        <begin position="282"/>
        <end position="327"/>
    </location>
</feature>
<accession>A0AAD6Y803</accession>
<feature type="compositionally biased region" description="Polar residues" evidence="1">
    <location>
        <begin position="303"/>
        <end position="327"/>
    </location>
</feature>
<dbReference type="AlphaFoldDB" id="A0AAD6Y803"/>